<dbReference type="Pfam" id="PF02622">
    <property type="entry name" value="DUF179"/>
    <property type="match status" value="1"/>
</dbReference>
<dbReference type="OrthoDB" id="1910803at2759"/>
<sequence>MGKRELKECDVEGVSYCWSEARDSQRASRDPSSMEKFRGEDLKMDSPILEGCGEARSLMKQIASIVADQQEKLGCLKLRVIYKNAQKMLADFINADEDLIVYFYHQSTSYKYHGRFGADNILSSVRYFMSLKSEEGLEIEELTFGVQNGLSESYWPGEFGLSNSSLWEKMGSENANVNVACTAKEFKHFKSFFSDFIVLAREFFLPSERMRFGLISERSLLPYIGVSNVAAWLVVLQFNGCPSCSIILQAGDDLRKILQEVHPPAMQLDVDTHNLESGFPAKRPSVVLFIDRLSDSSNIRGQSESALENFRKLSQHYQLSYWPYGGHSQRFSAQTVSESQDRFISGSSSINSMKDSSAPKTVETKDNLAIVMVKKGQNILSDRTASFSHGNTAYDVLLNLLNKKKIERSKNTKISLLAKEVGFQLLSDDFEVQVVDSSQLHKEINQMSDMKTEKASIPREESFVFGKEPSEESANTKEDLVAATELSAVDDVEQVEHGDTEKGVEVLEMSIKYKSDNSEPVTVVSHKVYGDSSDNSLMEDPMNNDDKTFKQNEAEQFLGHDESSSLEHKITASRICIDNDNLDVVGFRSSSEGAADSRVLYSSENYIENVRVQDEENMEVGKLDELQDQNHPFEGSFFFVDGGYRLLKSLTGGSNIPSLVILDPVSQHHFVINEGIAIDYSCMLSSVEQFLNGSLSPYLASASSIVSSREAPRPPFLNLDFHEIDSVPQVTAITFCELVFGFKRCVAGNGFQFSNLGAAWEKDVLVLFGSSWCGFCYRLELIVREVYRAFKSLKDMLKCETGIGSPVCLEDNIEALEASIPSIYMMDCAENDCGSFLKSVGKDEQYPEILLYPAKNKTAIPYDGALLVVNIIKFLASQGRNSHYLNKYRGDCLLLFTLLFSDNKIVLLHTQEFKIFLSVISPDLISTIKFVIRGKPKCIIKYFCGNRFCVCQKDGRFAVSMFLELDSAMETQKLETAVRNKFICVDHYMDNSTPQSIAARENQPPVRFSGPNSIKNKEQDIVPGSILSATDKLLHATPFDNSTILIVVTDQGQGFKGVIINKPIKWNFFENLDKDLEPLKQVPISYGGPVGAQGLPLVSLAKKPTEGFAKVIPGVYFGDPVVTSMVIQGIKSGDRSANDFWFFLGYSSWEWEQLFDELAEGSWNLSSKPAGSLDWPIKNS</sequence>
<evidence type="ECO:0000313" key="1">
    <source>
        <dbReference type="EMBL" id="PKA55037.1"/>
    </source>
</evidence>
<dbReference type="Proteomes" id="UP000236161">
    <property type="component" value="Unassembled WGS sequence"/>
</dbReference>
<keyword evidence="2" id="KW-1185">Reference proteome</keyword>
<dbReference type="STRING" id="1088818.A0A2I0AHK5"/>
<dbReference type="Gene3D" id="3.40.1740.10">
    <property type="entry name" value="VC0467-like"/>
    <property type="match status" value="1"/>
</dbReference>
<dbReference type="InterPro" id="IPR003774">
    <property type="entry name" value="AlgH-like"/>
</dbReference>
<gene>
    <name evidence="1" type="ORF">AXF42_Ash003674</name>
</gene>
<organism evidence="1 2">
    <name type="scientific">Apostasia shenzhenica</name>
    <dbReference type="NCBI Taxonomy" id="1088818"/>
    <lineage>
        <taxon>Eukaryota</taxon>
        <taxon>Viridiplantae</taxon>
        <taxon>Streptophyta</taxon>
        <taxon>Embryophyta</taxon>
        <taxon>Tracheophyta</taxon>
        <taxon>Spermatophyta</taxon>
        <taxon>Magnoliopsida</taxon>
        <taxon>Liliopsida</taxon>
        <taxon>Asparagales</taxon>
        <taxon>Orchidaceae</taxon>
        <taxon>Apostasioideae</taxon>
        <taxon>Apostasia</taxon>
    </lineage>
</organism>
<dbReference type="AlphaFoldDB" id="A0A2I0AHK5"/>
<name>A0A2I0AHK5_9ASPA</name>
<dbReference type="PANTHER" id="PTHR31984:SF12">
    <property type="entry name" value="THIOREDOXIN DOMAIN-CONTAINING PROTEIN"/>
    <property type="match status" value="1"/>
</dbReference>
<reference evidence="1 2" key="1">
    <citation type="journal article" date="2017" name="Nature">
        <title>The Apostasia genome and the evolution of orchids.</title>
        <authorList>
            <person name="Zhang G.Q."/>
            <person name="Liu K.W."/>
            <person name="Li Z."/>
            <person name="Lohaus R."/>
            <person name="Hsiao Y.Y."/>
            <person name="Niu S.C."/>
            <person name="Wang J.Y."/>
            <person name="Lin Y.C."/>
            <person name="Xu Q."/>
            <person name="Chen L.J."/>
            <person name="Yoshida K."/>
            <person name="Fujiwara S."/>
            <person name="Wang Z.W."/>
            <person name="Zhang Y.Q."/>
            <person name="Mitsuda N."/>
            <person name="Wang M."/>
            <person name="Liu G.H."/>
            <person name="Pecoraro L."/>
            <person name="Huang H.X."/>
            <person name="Xiao X.J."/>
            <person name="Lin M."/>
            <person name="Wu X.Y."/>
            <person name="Wu W.L."/>
            <person name="Chen Y.Y."/>
            <person name="Chang S.B."/>
            <person name="Sakamoto S."/>
            <person name="Ohme-Takagi M."/>
            <person name="Yagi M."/>
            <person name="Zeng S.J."/>
            <person name="Shen C.Y."/>
            <person name="Yeh C.M."/>
            <person name="Luo Y.B."/>
            <person name="Tsai W.C."/>
            <person name="Van de Peer Y."/>
            <person name="Liu Z.J."/>
        </authorList>
    </citation>
    <scope>NUCLEOTIDE SEQUENCE [LARGE SCALE GENOMIC DNA]</scope>
    <source>
        <strain evidence="2">cv. Shenzhen</strain>
        <tissue evidence="1">Stem</tissue>
    </source>
</reference>
<proteinExistence type="predicted"/>
<dbReference type="PANTHER" id="PTHR31984">
    <property type="entry name" value="TRANSPORTER, PUTATIVE (DUF179)-RELATED"/>
    <property type="match status" value="1"/>
</dbReference>
<dbReference type="InterPro" id="IPR036249">
    <property type="entry name" value="Thioredoxin-like_sf"/>
</dbReference>
<accession>A0A2I0AHK5</accession>
<dbReference type="SUPFAM" id="SSF52833">
    <property type="entry name" value="Thioredoxin-like"/>
    <property type="match status" value="1"/>
</dbReference>
<protein>
    <submittedName>
        <fullName evidence="1">Uncharacterized protein</fullName>
    </submittedName>
</protein>
<dbReference type="Gene3D" id="3.40.30.10">
    <property type="entry name" value="Glutaredoxin"/>
    <property type="match status" value="1"/>
</dbReference>
<dbReference type="EMBL" id="KZ451980">
    <property type="protein sequence ID" value="PKA55037.1"/>
    <property type="molecule type" value="Genomic_DNA"/>
</dbReference>
<evidence type="ECO:0000313" key="2">
    <source>
        <dbReference type="Proteomes" id="UP000236161"/>
    </source>
</evidence>
<dbReference type="SUPFAM" id="SSF143456">
    <property type="entry name" value="VC0467-like"/>
    <property type="match status" value="1"/>
</dbReference>